<evidence type="ECO:0000256" key="3">
    <source>
        <dbReference type="PROSITE-ProRule" id="PRU00089"/>
    </source>
</evidence>
<feature type="compositionally biased region" description="Basic residues" evidence="4">
    <location>
        <begin position="269"/>
        <end position="284"/>
    </location>
</feature>
<dbReference type="GeneID" id="54467621"/>
<feature type="compositionally biased region" description="Polar residues" evidence="4">
    <location>
        <begin position="979"/>
        <end position="997"/>
    </location>
</feature>
<dbReference type="InterPro" id="IPR036388">
    <property type="entry name" value="WH-like_DNA-bd_sf"/>
</dbReference>
<dbReference type="GO" id="GO:0005634">
    <property type="term" value="C:nucleus"/>
    <property type="evidence" value="ECO:0007669"/>
    <property type="project" value="UniProtKB-SubCell"/>
</dbReference>
<feature type="compositionally biased region" description="Low complexity" evidence="4">
    <location>
        <begin position="1061"/>
        <end position="1082"/>
    </location>
</feature>
<feature type="compositionally biased region" description="Basic residues" evidence="4">
    <location>
        <begin position="594"/>
        <end position="603"/>
    </location>
</feature>
<dbReference type="PANTHER" id="PTHR21712:SF29">
    <property type="entry name" value="PRE-RRNA-PROCESSING PROTEIN FHL1"/>
    <property type="match status" value="1"/>
</dbReference>
<dbReference type="PANTHER" id="PTHR21712">
    <property type="entry name" value="PRE-RRNA-PROCESSING PROTEIN FHL1"/>
    <property type="match status" value="1"/>
</dbReference>
<feature type="compositionally biased region" description="Low complexity" evidence="4">
    <location>
        <begin position="931"/>
        <end position="944"/>
    </location>
</feature>
<dbReference type="PROSITE" id="PS50039">
    <property type="entry name" value="FORK_HEAD_3"/>
    <property type="match status" value="1"/>
</dbReference>
<dbReference type="SUPFAM" id="SSF49879">
    <property type="entry name" value="SMAD/FHA domain"/>
    <property type="match status" value="1"/>
</dbReference>
<dbReference type="Gene3D" id="2.60.200.20">
    <property type="match status" value="1"/>
</dbReference>
<dbReference type="RefSeq" id="XP_033572274.1">
    <property type="nucleotide sequence ID" value="XM_033726728.1"/>
</dbReference>
<feature type="compositionally biased region" description="Polar residues" evidence="4">
    <location>
        <begin position="671"/>
        <end position="682"/>
    </location>
</feature>
<feature type="compositionally biased region" description="Low complexity" evidence="4">
    <location>
        <begin position="481"/>
        <end position="494"/>
    </location>
</feature>
<feature type="compositionally biased region" description="Polar residues" evidence="4">
    <location>
        <begin position="1005"/>
        <end position="1019"/>
    </location>
</feature>
<name>A0A6A6Y9E1_9PEZI</name>
<feature type="compositionally biased region" description="Basic and acidic residues" evidence="4">
    <location>
        <begin position="626"/>
        <end position="666"/>
    </location>
</feature>
<feature type="region of interest" description="Disordered" evidence="4">
    <location>
        <begin position="269"/>
        <end position="367"/>
    </location>
</feature>
<dbReference type="SMART" id="SM00339">
    <property type="entry name" value="FH"/>
    <property type="match status" value="1"/>
</dbReference>
<reference evidence="6 8" key="1">
    <citation type="journal article" date="2020" name="Stud. Mycol.">
        <title>101 Dothideomycetes genomes: a test case for predicting lifestyles and emergence of pathogens.</title>
        <authorList>
            <person name="Haridas S."/>
            <person name="Albert R."/>
            <person name="Binder M."/>
            <person name="Bloem J."/>
            <person name="Labutti K."/>
            <person name="Salamov A."/>
            <person name="Andreopoulos B."/>
            <person name="Baker S."/>
            <person name="Barry K."/>
            <person name="Bills G."/>
            <person name="Bluhm B."/>
            <person name="Cannon C."/>
            <person name="Castanera R."/>
            <person name="Culley D."/>
            <person name="Daum C."/>
            <person name="Ezra D."/>
            <person name="Gonzalez J."/>
            <person name="Henrissat B."/>
            <person name="Kuo A."/>
            <person name="Liang C."/>
            <person name="Lipzen A."/>
            <person name="Lutzoni F."/>
            <person name="Magnuson J."/>
            <person name="Mondo S."/>
            <person name="Nolan M."/>
            <person name="Ohm R."/>
            <person name="Pangilinan J."/>
            <person name="Park H.-J."/>
            <person name="Ramirez L."/>
            <person name="Alfaro M."/>
            <person name="Sun H."/>
            <person name="Tritt A."/>
            <person name="Yoshinaga Y."/>
            <person name="Zwiers L.-H."/>
            <person name="Turgeon B."/>
            <person name="Goodwin S."/>
            <person name="Spatafora J."/>
            <person name="Crous P."/>
            <person name="Grigoriev I."/>
        </authorList>
    </citation>
    <scope>NUCLEOTIDE SEQUENCE</scope>
    <source>
        <strain evidence="6 8">CBS 304.34</strain>
    </source>
</reference>
<proteinExistence type="predicted"/>
<comment type="subcellular location">
    <subcellularLocation>
        <location evidence="3">Nucleus</location>
    </subcellularLocation>
</comment>
<feature type="compositionally biased region" description="Polar residues" evidence="4">
    <location>
        <begin position="1"/>
        <end position="11"/>
    </location>
</feature>
<feature type="DNA-binding region" description="Fork-head" evidence="3">
    <location>
        <begin position="819"/>
        <end position="907"/>
    </location>
</feature>
<feature type="compositionally biased region" description="Basic and acidic residues" evidence="4">
    <location>
        <begin position="285"/>
        <end position="294"/>
    </location>
</feature>
<feature type="region of interest" description="Disordered" evidence="4">
    <location>
        <begin position="696"/>
        <end position="816"/>
    </location>
</feature>
<evidence type="ECO:0000313" key="8">
    <source>
        <dbReference type="RefSeq" id="XP_033572274.1"/>
    </source>
</evidence>
<feature type="compositionally biased region" description="Polar residues" evidence="4">
    <location>
        <begin position="914"/>
        <end position="930"/>
    </location>
</feature>
<dbReference type="InterPro" id="IPR008984">
    <property type="entry name" value="SMAD_FHA_dom_sf"/>
</dbReference>
<feature type="compositionally biased region" description="Basic and acidic residues" evidence="4">
    <location>
        <begin position="712"/>
        <end position="748"/>
    </location>
</feature>
<feature type="compositionally biased region" description="Pro residues" evidence="4">
    <location>
        <begin position="604"/>
        <end position="616"/>
    </location>
</feature>
<dbReference type="Pfam" id="PF00250">
    <property type="entry name" value="Forkhead"/>
    <property type="match status" value="1"/>
</dbReference>
<dbReference type="InterPro" id="IPR000253">
    <property type="entry name" value="FHA_dom"/>
</dbReference>
<evidence type="ECO:0000256" key="4">
    <source>
        <dbReference type="SAM" id="MobiDB-lite"/>
    </source>
</evidence>
<dbReference type="InterPro" id="IPR045178">
    <property type="entry name" value="Fhl1/FHA1"/>
</dbReference>
<feature type="compositionally biased region" description="Pro residues" evidence="4">
    <location>
        <begin position="1035"/>
        <end position="1044"/>
    </location>
</feature>
<dbReference type="GO" id="GO:0003700">
    <property type="term" value="F:DNA-binding transcription factor activity"/>
    <property type="evidence" value="ECO:0007669"/>
    <property type="project" value="InterPro"/>
</dbReference>
<dbReference type="OrthoDB" id="5402974at2759"/>
<dbReference type="Gene3D" id="1.10.10.10">
    <property type="entry name" value="Winged helix-like DNA-binding domain superfamily/Winged helix DNA-binding domain"/>
    <property type="match status" value="1"/>
</dbReference>
<feature type="compositionally biased region" description="Basic and acidic residues" evidence="4">
    <location>
        <begin position="770"/>
        <end position="780"/>
    </location>
</feature>
<protein>
    <recommendedName>
        <fullName evidence="5">Fork-head domain-containing protein</fullName>
    </recommendedName>
</protein>
<dbReference type="GO" id="GO:0060962">
    <property type="term" value="P:regulation of ribosomal protein gene transcription by RNA polymerase II"/>
    <property type="evidence" value="ECO:0007669"/>
    <property type="project" value="InterPro"/>
</dbReference>
<feature type="compositionally biased region" description="Acidic residues" evidence="4">
    <location>
        <begin position="536"/>
        <end position="559"/>
    </location>
</feature>
<dbReference type="Proteomes" id="UP000504636">
    <property type="component" value="Unplaced"/>
</dbReference>
<evidence type="ECO:0000256" key="1">
    <source>
        <dbReference type="ARBA" id="ARBA00023125"/>
    </source>
</evidence>
<evidence type="ECO:0000313" key="7">
    <source>
        <dbReference type="Proteomes" id="UP000504636"/>
    </source>
</evidence>
<feature type="compositionally biased region" description="Acidic residues" evidence="4">
    <location>
        <begin position="504"/>
        <end position="518"/>
    </location>
</feature>
<feature type="compositionally biased region" description="Low complexity" evidence="4">
    <location>
        <begin position="1187"/>
        <end position="1198"/>
    </location>
</feature>
<feature type="region of interest" description="Disordered" evidence="4">
    <location>
        <begin position="894"/>
        <end position="1127"/>
    </location>
</feature>
<feature type="compositionally biased region" description="Basic and acidic residues" evidence="4">
    <location>
        <begin position="326"/>
        <end position="340"/>
    </location>
</feature>
<evidence type="ECO:0000313" key="6">
    <source>
        <dbReference type="EMBL" id="KAF2805310.1"/>
    </source>
</evidence>
<organism evidence="6">
    <name type="scientific">Mytilinidion resinicola</name>
    <dbReference type="NCBI Taxonomy" id="574789"/>
    <lineage>
        <taxon>Eukaryota</taxon>
        <taxon>Fungi</taxon>
        <taxon>Dikarya</taxon>
        <taxon>Ascomycota</taxon>
        <taxon>Pezizomycotina</taxon>
        <taxon>Dothideomycetes</taxon>
        <taxon>Pleosporomycetidae</taxon>
        <taxon>Mytilinidiales</taxon>
        <taxon>Mytilinidiaceae</taxon>
        <taxon>Mytilinidion</taxon>
    </lineage>
</organism>
<gene>
    <name evidence="6 8" type="ORF">BDZ99DRAFT_541108</name>
</gene>
<sequence>MLATHPATSPTARGHVARDDAAVQPPPEDTGRDAPALFFAEPEQTAFRDAPDSPQPATMRAAPDTIHSPPQTSPEPVRETVNESPFVPEPANPSAVVPEQDHSDSPLPLSESFPPTLEPAFDGHAVPPFDKTKAWDLEVFSRQDYSEPLPPVSATPELDSEFPQQPYIGAWDDKHVPIATDASIVAYNRAEAEYQLREAIEAEHRLKEAKYAQPVSTHETALPAQLVRNSDSQRMSAFARLKFDDGLYYMHTYSLELGRDSAQFRRELKRKRHEKRPTNRKRKRDQAVDDDRNGLVRTQHKRKREDTLSHGPRSVISETGGIVRVPAHDVSAEYQHRRASEASQSISSSSHHHSQDHSLCIPNEEGDTYAPSSVMIDALPEVPRDLQDHVPDPRACPFLPIHSRNGRNKGTSRKHGRIEYYFPLGYWRFHVLGSNGVFHNDEFYTPDEPPIPLQHDDVIQIGQVKFSFQLPESDQTEDEASSQSIGGRSSRGLSFAFENGQGQYEDEDVSSEGEEERESIDPRAILYRVKGYRPDDSDEDEVEEEDEDDSDEDAESVDDEPLRKRMQKKPKMQTLKLKMSQKGQKASHIPVAKQSKKKSKPRRLPSPTPPPPPPPKTVIKKVQKGKQKEAAKEVAKDKSKPPTNEVDKPKEKNGEVVKPADNEPQAKPEAATQSNDSLSAGTIITREICERYSLHESMIGQEYKPRKGPGRPPKDGFMSKREKAALARKAKDDEKLRKLGIDPKEGSAIKEGPNPKLGRAQKEGNGAENEDVKNSVEGHAKTGASDQSNEKKPAKSSKPPRSPSPVMKETDYTEEELARPPANYVVMIHEAISASKTGSLNLQQIYSAIERKHPYYKFRVATNGWQSSVRHNLGQHDAFKKGEKEGKGYNWVINPSVSIEKDRRKRATPPPQARPQNPYYSNPQQYPTMNSQGVPQPYYPGYSPYPQPHGVHADAAARVGTPGSKDVQPSGPRLPPSLARSNAPANVATTQGASTYASPWGAGTENASRPSHTSATQGSDPYPPTTQAGHGYSPYGPPRPPLPPSTQGGTYGMLFPNTSNSQAHAAPSPYQQPYPATSQSQAYSGAQHPYPPHVTAGPPQAAALPRTQPPEPRLQSRYPRHISRSDADTLDAFRSTFIDKSAEDKAFAERKVDNAIRQIVSPASVTSALTEPELNLVKIITPLLSNSASQAPPQASQPLGAVASQNEQKEAGPKPPSGRTLSELATNAATMAASDAVSAVAADAKPAVPESTSVSGSTLAAPQLSTPPGSNRSDDSKANPKTPPPANKAPALSTLPDAGGHDSSNAKTRRPTVEPLTPVPGSPMVVNQRPSSSAGAKRAFCEVSEDENASAGDVLAKEGSPSASKRAKQAD</sequence>
<feature type="compositionally biased region" description="Polar residues" evidence="4">
    <location>
        <begin position="1250"/>
        <end position="1271"/>
    </location>
</feature>
<feature type="compositionally biased region" description="Low complexity" evidence="4">
    <location>
        <begin position="796"/>
        <end position="807"/>
    </location>
</feature>
<dbReference type="CDD" id="cd00059">
    <property type="entry name" value="FH_FOX"/>
    <property type="match status" value="1"/>
</dbReference>
<dbReference type="GO" id="GO:0043565">
    <property type="term" value="F:sequence-specific DNA binding"/>
    <property type="evidence" value="ECO:0007669"/>
    <property type="project" value="InterPro"/>
</dbReference>
<feature type="region of interest" description="Disordered" evidence="4">
    <location>
        <begin position="1"/>
        <end position="109"/>
    </location>
</feature>
<reference evidence="8" key="2">
    <citation type="submission" date="2020-04" db="EMBL/GenBank/DDBJ databases">
        <authorList>
            <consortium name="NCBI Genome Project"/>
        </authorList>
    </citation>
    <scope>NUCLEOTIDE SEQUENCE</scope>
    <source>
        <strain evidence="8">CBS 304.34</strain>
    </source>
</reference>
<dbReference type="PROSITE" id="PS00658">
    <property type="entry name" value="FORK_HEAD_2"/>
    <property type="match status" value="1"/>
</dbReference>
<feature type="domain" description="Fork-head" evidence="5">
    <location>
        <begin position="819"/>
        <end position="907"/>
    </location>
</feature>
<accession>A0A6A6Y9E1</accession>
<keyword evidence="1 3" id="KW-0238">DNA-binding</keyword>
<feature type="region of interest" description="Disordered" evidence="4">
    <location>
        <begin position="471"/>
        <end position="682"/>
    </location>
</feature>
<evidence type="ECO:0000256" key="2">
    <source>
        <dbReference type="ARBA" id="ARBA00023242"/>
    </source>
</evidence>
<dbReference type="Pfam" id="PF00498">
    <property type="entry name" value="FHA"/>
    <property type="match status" value="1"/>
</dbReference>
<dbReference type="InterPro" id="IPR030456">
    <property type="entry name" value="TF_fork_head_CS_2"/>
</dbReference>
<evidence type="ECO:0000259" key="5">
    <source>
        <dbReference type="PROSITE" id="PS50039"/>
    </source>
</evidence>
<feature type="region of interest" description="Disordered" evidence="4">
    <location>
        <begin position="1249"/>
        <end position="1371"/>
    </location>
</feature>
<keyword evidence="2 3" id="KW-0539">Nucleus</keyword>
<dbReference type="SUPFAM" id="SSF46785">
    <property type="entry name" value="Winged helix' DNA-binding domain"/>
    <property type="match status" value="1"/>
</dbReference>
<feature type="region of interest" description="Disordered" evidence="4">
    <location>
        <begin position="1187"/>
        <end position="1221"/>
    </location>
</feature>
<dbReference type="EMBL" id="MU003710">
    <property type="protein sequence ID" value="KAF2805310.1"/>
    <property type="molecule type" value="Genomic_DNA"/>
</dbReference>
<keyword evidence="7" id="KW-1185">Reference proteome</keyword>
<dbReference type="InterPro" id="IPR036390">
    <property type="entry name" value="WH_DNA-bd_sf"/>
</dbReference>
<dbReference type="PRINTS" id="PR00053">
    <property type="entry name" value="FORKHEAD"/>
</dbReference>
<reference evidence="8" key="3">
    <citation type="submission" date="2025-04" db="UniProtKB">
        <authorList>
            <consortium name="RefSeq"/>
        </authorList>
    </citation>
    <scope>IDENTIFICATION</scope>
    <source>
        <strain evidence="8">CBS 304.34</strain>
    </source>
</reference>
<dbReference type="InterPro" id="IPR001766">
    <property type="entry name" value="Fork_head_dom"/>
</dbReference>